<accession>A0A850H0I5</accession>
<dbReference type="InterPro" id="IPR035931">
    <property type="entry name" value="YlxR-like_sf"/>
</dbReference>
<dbReference type="PANTHER" id="PTHR34215">
    <property type="entry name" value="BLL0784 PROTEIN"/>
    <property type="match status" value="1"/>
</dbReference>
<evidence type="ECO:0000313" key="3">
    <source>
        <dbReference type="EMBL" id="NVD43453.1"/>
    </source>
</evidence>
<feature type="domain" description="YlxR" evidence="2">
    <location>
        <begin position="35"/>
        <end position="95"/>
    </location>
</feature>
<gene>
    <name evidence="3" type="ORF">HUV48_00285</name>
</gene>
<organism evidence="3 4">
    <name type="scientific">Qipengyuania atrilutea</name>
    <dbReference type="NCBI Taxonomy" id="2744473"/>
    <lineage>
        <taxon>Bacteria</taxon>
        <taxon>Pseudomonadati</taxon>
        <taxon>Pseudomonadota</taxon>
        <taxon>Alphaproteobacteria</taxon>
        <taxon>Sphingomonadales</taxon>
        <taxon>Erythrobacteraceae</taxon>
        <taxon>Qipengyuania</taxon>
    </lineage>
</organism>
<name>A0A850H0I5_9SPHN</name>
<reference evidence="3 4" key="1">
    <citation type="submission" date="2020-06" db="EMBL/GenBank/DDBJ databases">
        <title>Altererythrobacter sp. HHU K3-1.</title>
        <authorList>
            <person name="Zhang D."/>
            <person name="Xue H."/>
        </authorList>
    </citation>
    <scope>NUCLEOTIDE SEQUENCE [LARGE SCALE GENOMIC DNA]</scope>
    <source>
        <strain evidence="3 4">HHU K3-1</strain>
    </source>
</reference>
<dbReference type="Gene3D" id="3.30.1330.30">
    <property type="match status" value="1"/>
</dbReference>
<dbReference type="EMBL" id="JABWGV010000001">
    <property type="protein sequence ID" value="NVD43453.1"/>
    <property type="molecule type" value="Genomic_DNA"/>
</dbReference>
<dbReference type="RefSeq" id="WP_176265789.1">
    <property type="nucleotide sequence ID" value="NZ_JABWGV010000001.1"/>
</dbReference>
<sequence length="260" mass="27786">MRTPPNERLTPDIARPTGTRDSVAGKARADKTSERRCIVSGETGARTGMIRLAISPSGLVLPDVQGKAPGRGAWIGATRDELEAAQAGGNLRGALLRAYKGGPKDAPLEVPEDLARRIDEALVRLLLDRLGLELRAGHLTLGTQRIDKAARQGKVALLLHASDASADGRKTLDQAWRVGSDQEGSGKRGLDLPLDRAALSVALGRDNVVHLALTNGKARERVMQTLGRLLYYRGLAPAPMQTDGAADPAGRENDEDLKEY</sequence>
<protein>
    <submittedName>
        <fullName evidence="3">DUF448 domain-containing protein</fullName>
    </submittedName>
</protein>
<dbReference type="InterPro" id="IPR007393">
    <property type="entry name" value="YlxR_dom"/>
</dbReference>
<dbReference type="Proteomes" id="UP000561438">
    <property type="component" value="Unassembled WGS sequence"/>
</dbReference>
<dbReference type="SUPFAM" id="SSF64376">
    <property type="entry name" value="YlxR-like"/>
    <property type="match status" value="1"/>
</dbReference>
<feature type="region of interest" description="Disordered" evidence="1">
    <location>
        <begin position="240"/>
        <end position="260"/>
    </location>
</feature>
<dbReference type="Pfam" id="PF04296">
    <property type="entry name" value="YlxR"/>
    <property type="match status" value="1"/>
</dbReference>
<evidence type="ECO:0000256" key="1">
    <source>
        <dbReference type="SAM" id="MobiDB-lite"/>
    </source>
</evidence>
<proteinExistence type="predicted"/>
<comment type="caution">
    <text evidence="3">The sequence shown here is derived from an EMBL/GenBank/DDBJ whole genome shotgun (WGS) entry which is preliminary data.</text>
</comment>
<dbReference type="InterPro" id="IPR037465">
    <property type="entry name" value="YlxR"/>
</dbReference>
<keyword evidence="4" id="KW-1185">Reference proteome</keyword>
<evidence type="ECO:0000259" key="2">
    <source>
        <dbReference type="Pfam" id="PF04296"/>
    </source>
</evidence>
<dbReference type="Gene3D" id="3.30.1230.10">
    <property type="entry name" value="YlxR-like"/>
    <property type="match status" value="1"/>
</dbReference>
<feature type="region of interest" description="Disordered" evidence="1">
    <location>
        <begin position="1"/>
        <end position="34"/>
    </location>
</feature>
<dbReference type="PANTHER" id="PTHR34215:SF1">
    <property type="entry name" value="YLXR DOMAIN-CONTAINING PROTEIN"/>
    <property type="match status" value="1"/>
</dbReference>
<dbReference type="InterPro" id="IPR029064">
    <property type="entry name" value="Ribosomal_eL30-like_sf"/>
</dbReference>
<dbReference type="AlphaFoldDB" id="A0A850H0I5"/>
<dbReference type="SUPFAM" id="SSF55315">
    <property type="entry name" value="L30e-like"/>
    <property type="match status" value="1"/>
</dbReference>
<evidence type="ECO:0000313" key="4">
    <source>
        <dbReference type="Proteomes" id="UP000561438"/>
    </source>
</evidence>